<feature type="compositionally biased region" description="Basic and acidic residues" evidence="2">
    <location>
        <begin position="230"/>
        <end position="263"/>
    </location>
</feature>
<evidence type="ECO:0000256" key="2">
    <source>
        <dbReference type="SAM" id="MobiDB-lite"/>
    </source>
</evidence>
<feature type="coiled-coil region" evidence="1">
    <location>
        <begin position="743"/>
        <end position="836"/>
    </location>
</feature>
<comment type="caution">
    <text evidence="3">The sequence shown here is derived from an EMBL/GenBank/DDBJ whole genome shotgun (WGS) entry which is preliminary data.</text>
</comment>
<dbReference type="EMBL" id="REFZ01000001">
    <property type="protein sequence ID" value="RQH03260.1"/>
    <property type="molecule type" value="Genomic_DNA"/>
</dbReference>
<proteinExistence type="predicted"/>
<protein>
    <submittedName>
        <fullName evidence="3">Uncharacterized protein</fullName>
    </submittedName>
</protein>
<keyword evidence="1" id="KW-0175">Coiled coil</keyword>
<feature type="region of interest" description="Disordered" evidence="2">
    <location>
        <begin position="458"/>
        <end position="482"/>
    </location>
</feature>
<evidence type="ECO:0000256" key="1">
    <source>
        <dbReference type="SAM" id="Coils"/>
    </source>
</evidence>
<dbReference type="Proteomes" id="UP000281431">
    <property type="component" value="Unassembled WGS sequence"/>
</dbReference>
<feature type="region of interest" description="Disordered" evidence="2">
    <location>
        <begin position="113"/>
        <end position="161"/>
    </location>
</feature>
<sequence length="836" mass="93155">MGLNHPTDVQWKRRCVTDDMLSLDVCDGDAPPKWQSSLALYSYTPDEEFQDFPGREVVYLKLTSTLTGYQPKDEEIEGEIDWEDLDVDVADDFQTKLEEYYRCTGALIQVTVGAGDEENGEGEKTDGKNGEDGETDEENGEDGADDGENAGGTTVEKPYIMDYQPKKRRLYDMVSETDQQVTRSLETVNVRKDAGTTESIEVLDVDMGSSTSFQAEASVGDKGGGGLGFSRDDRKKEGTKRMGQEQEARLRTSERGRERRETYSHTTQLSQVHHLFDSYHLGTNRALFFVLPRPYTKAPQSGFVRGPRGIDGVQEIFLVVNKPEDVDELCVSVRLDTAHFQETENTAHDTETTVVDGPHVELPPPDEGHIDSGQAEEVLSYKKEFDSTWGGYHEYAVYEMEESDAVTWRPDEQGFDEYRIDTEAADGGYEILDSTAENGSIDVQVADDGEWIRLEASATSTADHGIDSSWNRRTPDEPTNEEHAKAQVTAKIHLISEEETATGEPTKELLLTTRGVCCCPGKEPTDTQQLVYDSVEIPQPKEYLDVELDPNYGFELNHPLLDPDRHLHAPDLRRGGIVDESERTAAQTDAAPTSIADLVSETKQAAVARKAGLMSVQEANAVSTDVTRGALLRGVSGHGRRSRPTTAAESEYPVTRLYETAREHQAVSGKFSEPALDDAPELVGALSEAIGVAPERVTREAVLERDTERIARETGFDETEINRRKLSMLNRTTTEDHPGGPTRKELTAALERLEEGLERVEDRLDCGDREEVETGEPETLESAIADLDAQLQELERLLERQEICDQPLRSAIDRKRKALTRTVEEVRERAPSEERE</sequence>
<name>A0A3N6PNG0_NATCH</name>
<feature type="compositionally biased region" description="Basic and acidic residues" evidence="2">
    <location>
        <begin position="473"/>
        <end position="482"/>
    </location>
</feature>
<feature type="compositionally biased region" description="Polar residues" evidence="2">
    <location>
        <begin position="458"/>
        <end position="472"/>
    </location>
</feature>
<feature type="region of interest" description="Disordered" evidence="2">
    <location>
        <begin position="216"/>
        <end position="268"/>
    </location>
</feature>
<gene>
    <name evidence="3" type="ORF">EA472_01370</name>
</gene>
<evidence type="ECO:0000313" key="4">
    <source>
        <dbReference type="Proteomes" id="UP000281431"/>
    </source>
</evidence>
<feature type="compositionally biased region" description="Acidic residues" evidence="2">
    <location>
        <begin position="132"/>
        <end position="148"/>
    </location>
</feature>
<accession>A0A3N6PNG0</accession>
<feature type="compositionally biased region" description="Basic and acidic residues" evidence="2">
    <location>
        <begin position="121"/>
        <end position="131"/>
    </location>
</feature>
<evidence type="ECO:0000313" key="3">
    <source>
        <dbReference type="EMBL" id="RQH03260.1"/>
    </source>
</evidence>
<keyword evidence="4" id="KW-1185">Reference proteome</keyword>
<dbReference type="AlphaFoldDB" id="A0A3N6PNG0"/>
<organism evidence="3 4">
    <name type="scientific">Natrarchaeobius chitinivorans</name>
    <dbReference type="NCBI Taxonomy" id="1679083"/>
    <lineage>
        <taxon>Archaea</taxon>
        <taxon>Methanobacteriati</taxon>
        <taxon>Methanobacteriota</taxon>
        <taxon>Stenosarchaea group</taxon>
        <taxon>Halobacteria</taxon>
        <taxon>Halobacteriales</taxon>
        <taxon>Natrialbaceae</taxon>
        <taxon>Natrarchaeobius</taxon>
    </lineage>
</organism>
<reference evidence="3 4" key="1">
    <citation type="submission" date="2018-10" db="EMBL/GenBank/DDBJ databases">
        <title>Natrarchaeobius chitinivorans gen. nov., sp. nov., and Natrarchaeobius haloalkaliphilus sp. nov., alkaliphilic, chitin-utilizing haloarchaea from hypersaline alkaline lakes.</title>
        <authorList>
            <person name="Sorokin D.Y."/>
            <person name="Elcheninov A.G."/>
            <person name="Kostrikina N.A."/>
            <person name="Bale N.J."/>
            <person name="Sinninghe Damste J.S."/>
            <person name="Khijniak T.V."/>
            <person name="Kublanov I.V."/>
            <person name="Toshchakov S.V."/>
        </authorList>
    </citation>
    <scope>NUCLEOTIDE SEQUENCE [LARGE SCALE GENOMIC DNA]</scope>
    <source>
        <strain evidence="3 4">AArcht7</strain>
    </source>
</reference>